<sequence length="143" mass="15982">MPPLINDLLPPAPSLVEAWCKQTFLMSGSSSAISWQAPPHHVELRICLSYKSDYIWSCWSFTQETLGLVFLRDSECLHCDLPCRVAHFSPGFHSCAFNTSHSAAVNRLPFLSVLRGAAVFHQTEPLFKGQLQKTMGRKGNFTS</sequence>
<dbReference type="Proteomes" id="UP000827872">
    <property type="component" value="Linkage Group LG15"/>
</dbReference>
<accession>A0ACB8EVL0</accession>
<name>A0ACB8EVL0_9SAUR</name>
<evidence type="ECO:0000313" key="2">
    <source>
        <dbReference type="Proteomes" id="UP000827872"/>
    </source>
</evidence>
<gene>
    <name evidence="1" type="ORF">K3G42_010927</name>
</gene>
<dbReference type="EMBL" id="CM037628">
    <property type="protein sequence ID" value="KAH7996780.1"/>
    <property type="molecule type" value="Genomic_DNA"/>
</dbReference>
<organism evidence="1 2">
    <name type="scientific">Sphaerodactylus townsendi</name>
    <dbReference type="NCBI Taxonomy" id="933632"/>
    <lineage>
        <taxon>Eukaryota</taxon>
        <taxon>Metazoa</taxon>
        <taxon>Chordata</taxon>
        <taxon>Craniata</taxon>
        <taxon>Vertebrata</taxon>
        <taxon>Euteleostomi</taxon>
        <taxon>Lepidosauria</taxon>
        <taxon>Squamata</taxon>
        <taxon>Bifurcata</taxon>
        <taxon>Gekkota</taxon>
        <taxon>Sphaerodactylidae</taxon>
        <taxon>Sphaerodactylus</taxon>
    </lineage>
</organism>
<proteinExistence type="predicted"/>
<reference evidence="1" key="1">
    <citation type="submission" date="2021-08" db="EMBL/GenBank/DDBJ databases">
        <title>The first chromosome-level gecko genome reveals the dynamic sex chromosomes of Neotropical dwarf geckos (Sphaerodactylidae: Sphaerodactylus).</title>
        <authorList>
            <person name="Pinto B.J."/>
            <person name="Keating S.E."/>
            <person name="Gamble T."/>
        </authorList>
    </citation>
    <scope>NUCLEOTIDE SEQUENCE</scope>
    <source>
        <strain evidence="1">TG3544</strain>
    </source>
</reference>
<protein>
    <submittedName>
        <fullName evidence="1">Uncharacterized protein</fullName>
    </submittedName>
</protein>
<evidence type="ECO:0000313" key="1">
    <source>
        <dbReference type="EMBL" id="KAH7996780.1"/>
    </source>
</evidence>
<comment type="caution">
    <text evidence="1">The sequence shown here is derived from an EMBL/GenBank/DDBJ whole genome shotgun (WGS) entry which is preliminary data.</text>
</comment>
<keyword evidence="2" id="KW-1185">Reference proteome</keyword>